<dbReference type="Proteomes" id="UP000235371">
    <property type="component" value="Unassembled WGS sequence"/>
</dbReference>
<dbReference type="InterPro" id="IPR046497">
    <property type="entry name" value="DUF6590"/>
</dbReference>
<feature type="domain" description="DUF6590" evidence="3">
    <location>
        <begin position="135"/>
        <end position="280"/>
    </location>
</feature>
<feature type="transmembrane region" description="Helical" evidence="2">
    <location>
        <begin position="433"/>
        <end position="452"/>
    </location>
</feature>
<proteinExistence type="predicted"/>
<dbReference type="AlphaFoldDB" id="A0A2J6SVW7"/>
<dbReference type="EMBL" id="KZ613856">
    <property type="protein sequence ID" value="PMD54813.1"/>
    <property type="molecule type" value="Genomic_DNA"/>
</dbReference>
<protein>
    <recommendedName>
        <fullName evidence="3">DUF6590 domain-containing protein</fullName>
    </recommendedName>
</protein>
<dbReference type="GeneID" id="36589167"/>
<gene>
    <name evidence="4" type="ORF">K444DRAFT_617273</name>
</gene>
<accession>A0A2J6SVW7</accession>
<evidence type="ECO:0000259" key="3">
    <source>
        <dbReference type="Pfam" id="PF20233"/>
    </source>
</evidence>
<feature type="region of interest" description="Disordered" evidence="1">
    <location>
        <begin position="100"/>
        <end position="119"/>
    </location>
</feature>
<organism evidence="4 5">
    <name type="scientific">Hyaloscypha bicolor E</name>
    <dbReference type="NCBI Taxonomy" id="1095630"/>
    <lineage>
        <taxon>Eukaryota</taxon>
        <taxon>Fungi</taxon>
        <taxon>Dikarya</taxon>
        <taxon>Ascomycota</taxon>
        <taxon>Pezizomycotina</taxon>
        <taxon>Leotiomycetes</taxon>
        <taxon>Helotiales</taxon>
        <taxon>Hyaloscyphaceae</taxon>
        <taxon>Hyaloscypha</taxon>
        <taxon>Hyaloscypha bicolor</taxon>
    </lineage>
</organism>
<dbReference type="OrthoDB" id="3559580at2759"/>
<name>A0A2J6SVW7_9HELO</name>
<feature type="transmembrane region" description="Helical" evidence="2">
    <location>
        <begin position="409"/>
        <end position="427"/>
    </location>
</feature>
<dbReference type="InParanoid" id="A0A2J6SVW7"/>
<dbReference type="RefSeq" id="XP_024731717.1">
    <property type="nucleotide sequence ID" value="XM_024881090.1"/>
</dbReference>
<evidence type="ECO:0000256" key="1">
    <source>
        <dbReference type="SAM" id="MobiDB-lite"/>
    </source>
</evidence>
<evidence type="ECO:0000313" key="4">
    <source>
        <dbReference type="EMBL" id="PMD54813.1"/>
    </source>
</evidence>
<reference evidence="4 5" key="1">
    <citation type="submission" date="2016-04" db="EMBL/GenBank/DDBJ databases">
        <title>A degradative enzymes factory behind the ericoid mycorrhizal symbiosis.</title>
        <authorList>
            <consortium name="DOE Joint Genome Institute"/>
            <person name="Martino E."/>
            <person name="Morin E."/>
            <person name="Grelet G."/>
            <person name="Kuo A."/>
            <person name="Kohler A."/>
            <person name="Daghino S."/>
            <person name="Barry K."/>
            <person name="Choi C."/>
            <person name="Cichocki N."/>
            <person name="Clum A."/>
            <person name="Copeland A."/>
            <person name="Hainaut M."/>
            <person name="Haridas S."/>
            <person name="Labutti K."/>
            <person name="Lindquist E."/>
            <person name="Lipzen A."/>
            <person name="Khouja H.-R."/>
            <person name="Murat C."/>
            <person name="Ohm R."/>
            <person name="Olson A."/>
            <person name="Spatafora J."/>
            <person name="Veneault-Fourrey C."/>
            <person name="Henrissat B."/>
            <person name="Grigoriev I."/>
            <person name="Martin F."/>
            <person name="Perotto S."/>
        </authorList>
    </citation>
    <scope>NUCLEOTIDE SEQUENCE [LARGE SCALE GENOMIC DNA]</scope>
    <source>
        <strain evidence="4 5">E</strain>
    </source>
</reference>
<keyword evidence="2" id="KW-1133">Transmembrane helix</keyword>
<evidence type="ECO:0000313" key="5">
    <source>
        <dbReference type="Proteomes" id="UP000235371"/>
    </source>
</evidence>
<feature type="transmembrane region" description="Helical" evidence="2">
    <location>
        <begin position="382"/>
        <end position="402"/>
    </location>
</feature>
<evidence type="ECO:0000256" key="2">
    <source>
        <dbReference type="SAM" id="Phobius"/>
    </source>
</evidence>
<keyword evidence="2" id="KW-0812">Transmembrane</keyword>
<keyword evidence="2" id="KW-0472">Membrane</keyword>
<sequence>MPSHRSSRKSSKQGNSDYYPTRWSDWEWTAEHKCHVRYRLDRNGEYEFEYEPARDEAIPNTDYPIEEAQISQLYGEIEHKETQAIDQETIHNTVQVDGCERGSKMTRSQTQEYGSGESSKEYEELDSRFTVHAPTKFTFGRVFKVLWSEPVASKGTEITASAITDSLAYHKIRRFVIIKAGDRHALCLPIQTYSDKGANKRGIKLDNHGFIYSKTSKERWKSARESKDNMGVRTKHQDEYMLSEHDAESRVNYAKTYTIEHIVKVCFIGRVDKGNMERLLCGDPAWERSDTGEDIPIIMEDQVYPSFGSHCLRFQLLNKHAISNKTMALLGLSSGLLMSSSFVWLNKRMELYEPSEAMNKTANCANFHPQFGRLSSTIPNEIIFFSFLLGAAGLTGTIIAGTGRSQNQAGLIFGLALAGTVVSSILGFSAEEMILVCLPLILGFSILCGSMLQGKKVELAERDEKAGMISEV</sequence>
<dbReference type="Pfam" id="PF20233">
    <property type="entry name" value="DUF6590"/>
    <property type="match status" value="1"/>
</dbReference>
<keyword evidence="5" id="KW-1185">Reference proteome</keyword>